<sequence>MALQGFSHIGICVTDIERSRRFYVDVLGFTPLYALDLTDDEVAATMEQAGTFRSAMLLRDDLRIELLQWVDVPTTGSGARKPMTGLGFTHLSFRVDAIDELSDAVRAAGGAVHDHTLSVLDPGDGTPPTRLLYVTDPDGTRIELMENVPDLSLMAPAAADALRDRFDRG</sequence>
<dbReference type="PANTHER" id="PTHR43048">
    <property type="entry name" value="METHYLMALONYL-COA EPIMERASE"/>
    <property type="match status" value="1"/>
</dbReference>
<dbReference type="InterPro" id="IPR037523">
    <property type="entry name" value="VOC_core"/>
</dbReference>
<dbReference type="GO" id="GO:0004493">
    <property type="term" value="F:methylmalonyl-CoA epimerase activity"/>
    <property type="evidence" value="ECO:0007669"/>
    <property type="project" value="TreeGrafter"/>
</dbReference>
<keyword evidence="4" id="KW-1185">Reference proteome</keyword>
<dbReference type="GO" id="GO:0046872">
    <property type="term" value="F:metal ion binding"/>
    <property type="evidence" value="ECO:0007669"/>
    <property type="project" value="UniProtKB-KW"/>
</dbReference>
<protein>
    <submittedName>
        <fullName evidence="3">VOC family protein</fullName>
    </submittedName>
</protein>
<accession>A0AAE9Y5M0</accession>
<dbReference type="GO" id="GO:0046491">
    <property type="term" value="P:L-methylmalonyl-CoA metabolic process"/>
    <property type="evidence" value="ECO:0007669"/>
    <property type="project" value="TreeGrafter"/>
</dbReference>
<dbReference type="PROSITE" id="PS00934">
    <property type="entry name" value="GLYOXALASE_I_1"/>
    <property type="match status" value="1"/>
</dbReference>
<dbReference type="Gene3D" id="3.10.180.10">
    <property type="entry name" value="2,3-Dihydroxybiphenyl 1,2-Dioxygenase, domain 1"/>
    <property type="match status" value="1"/>
</dbReference>
<dbReference type="EMBL" id="CP116942">
    <property type="protein sequence ID" value="WCO67009.1"/>
    <property type="molecule type" value="Genomic_DNA"/>
</dbReference>
<dbReference type="AlphaFoldDB" id="A0AAE9Y5M0"/>
<gene>
    <name evidence="3" type="ORF">PO878_21180</name>
</gene>
<dbReference type="GO" id="GO:0004462">
    <property type="term" value="F:lactoylglutathione lyase activity"/>
    <property type="evidence" value="ECO:0007669"/>
    <property type="project" value="InterPro"/>
</dbReference>
<dbReference type="PROSITE" id="PS51819">
    <property type="entry name" value="VOC"/>
    <property type="match status" value="1"/>
</dbReference>
<name>A0AAE9Y5M0_9ACTN</name>
<evidence type="ECO:0000259" key="2">
    <source>
        <dbReference type="PROSITE" id="PS51819"/>
    </source>
</evidence>
<evidence type="ECO:0000313" key="4">
    <source>
        <dbReference type="Proteomes" id="UP001216390"/>
    </source>
</evidence>
<dbReference type="PANTHER" id="PTHR43048:SF6">
    <property type="entry name" value="BLR8189 PROTEIN"/>
    <property type="match status" value="1"/>
</dbReference>
<dbReference type="RefSeq" id="WP_272736531.1">
    <property type="nucleotide sequence ID" value="NZ_CP116942.1"/>
</dbReference>
<feature type="domain" description="VOC" evidence="2">
    <location>
        <begin position="5"/>
        <end position="147"/>
    </location>
</feature>
<dbReference type="Pfam" id="PF00903">
    <property type="entry name" value="Glyoxalase"/>
    <property type="match status" value="1"/>
</dbReference>
<dbReference type="InterPro" id="IPR018146">
    <property type="entry name" value="Glyoxalase_1_CS"/>
</dbReference>
<evidence type="ECO:0000313" key="3">
    <source>
        <dbReference type="EMBL" id="WCO67009.1"/>
    </source>
</evidence>
<keyword evidence="1" id="KW-0479">Metal-binding</keyword>
<dbReference type="InterPro" id="IPR029068">
    <property type="entry name" value="Glyas_Bleomycin-R_OHBP_Dase"/>
</dbReference>
<dbReference type="InterPro" id="IPR004360">
    <property type="entry name" value="Glyas_Fos-R_dOase_dom"/>
</dbReference>
<proteinExistence type="predicted"/>
<reference evidence="3" key="1">
    <citation type="submission" date="2023-01" db="EMBL/GenBank/DDBJ databases">
        <title>The diversity of Class Acidimicrobiia in South China Sea sediment environments and the proposal of Iamia marina sp. nov., a novel species of the genus Iamia.</title>
        <authorList>
            <person name="He Y."/>
            <person name="Tian X."/>
        </authorList>
    </citation>
    <scope>NUCLEOTIDE SEQUENCE</scope>
    <source>
        <strain evidence="3">DSM 19957</strain>
    </source>
</reference>
<evidence type="ECO:0000256" key="1">
    <source>
        <dbReference type="ARBA" id="ARBA00022723"/>
    </source>
</evidence>
<organism evidence="3 4">
    <name type="scientific">Iamia majanohamensis</name>
    <dbReference type="NCBI Taxonomy" id="467976"/>
    <lineage>
        <taxon>Bacteria</taxon>
        <taxon>Bacillati</taxon>
        <taxon>Actinomycetota</taxon>
        <taxon>Acidimicrobiia</taxon>
        <taxon>Acidimicrobiales</taxon>
        <taxon>Iamiaceae</taxon>
        <taxon>Iamia</taxon>
    </lineage>
</organism>
<dbReference type="Proteomes" id="UP001216390">
    <property type="component" value="Chromosome"/>
</dbReference>
<dbReference type="KEGG" id="ima:PO878_21180"/>
<dbReference type="InterPro" id="IPR051785">
    <property type="entry name" value="MMCE/EMCE_epimerase"/>
</dbReference>
<dbReference type="SUPFAM" id="SSF54593">
    <property type="entry name" value="Glyoxalase/Bleomycin resistance protein/Dihydroxybiphenyl dioxygenase"/>
    <property type="match status" value="1"/>
</dbReference>